<organism evidence="2 3">
    <name type="scientific">Shimia aestuarii</name>
    <dbReference type="NCBI Taxonomy" id="254406"/>
    <lineage>
        <taxon>Bacteria</taxon>
        <taxon>Pseudomonadati</taxon>
        <taxon>Pseudomonadota</taxon>
        <taxon>Alphaproteobacteria</taxon>
        <taxon>Rhodobacterales</taxon>
        <taxon>Roseobacteraceae</taxon>
    </lineage>
</organism>
<evidence type="ECO:0008006" key="4">
    <source>
        <dbReference type="Google" id="ProtNLM"/>
    </source>
</evidence>
<protein>
    <recommendedName>
        <fullName evidence="4">Cytochrome C and Quinol oxidase polypeptide I</fullName>
    </recommendedName>
</protein>
<gene>
    <name evidence="2" type="ORF">SAMN04488042_103128</name>
</gene>
<dbReference type="EMBL" id="FOTQ01000003">
    <property type="protein sequence ID" value="SFM03736.1"/>
    <property type="molecule type" value="Genomic_DNA"/>
</dbReference>
<dbReference type="Gene3D" id="1.20.210.10">
    <property type="entry name" value="Cytochrome c oxidase-like, subunit I domain"/>
    <property type="match status" value="1"/>
</dbReference>
<keyword evidence="1" id="KW-0472">Membrane</keyword>
<evidence type="ECO:0000256" key="1">
    <source>
        <dbReference type="SAM" id="Phobius"/>
    </source>
</evidence>
<dbReference type="SUPFAM" id="SSF81442">
    <property type="entry name" value="Cytochrome c oxidase subunit I-like"/>
    <property type="match status" value="1"/>
</dbReference>
<dbReference type="OrthoDB" id="9808748at2"/>
<name>A0A1I4ML16_9RHOB</name>
<evidence type="ECO:0000313" key="2">
    <source>
        <dbReference type="EMBL" id="SFM03736.1"/>
    </source>
</evidence>
<feature type="transmembrane region" description="Helical" evidence="1">
    <location>
        <begin position="39"/>
        <end position="58"/>
    </location>
</feature>
<sequence length="122" mass="12992">MRGISFWFFGLAVLCALIGMGWGIQMSATHNHDLSPAHAHLNLIGWVGFAIAGFYYHLVPAAADHWLARVHFGVAVLGLVLIVPGIVQALQQTGETLAKAGSVLTLVSMVIFAVTVVKTRAS</sequence>
<evidence type="ECO:0000313" key="3">
    <source>
        <dbReference type="Proteomes" id="UP000199144"/>
    </source>
</evidence>
<dbReference type="InterPro" id="IPR036927">
    <property type="entry name" value="Cyt_c_oxase-like_su1_sf"/>
</dbReference>
<dbReference type="AlphaFoldDB" id="A0A1I4ML16"/>
<keyword evidence="1" id="KW-1133">Transmembrane helix</keyword>
<proteinExistence type="predicted"/>
<dbReference type="STRING" id="254406.SAMN04488042_103128"/>
<reference evidence="2 3" key="1">
    <citation type="submission" date="2016-10" db="EMBL/GenBank/DDBJ databases">
        <authorList>
            <person name="de Groot N.N."/>
        </authorList>
    </citation>
    <scope>NUCLEOTIDE SEQUENCE [LARGE SCALE GENOMIC DNA]</scope>
    <source>
        <strain evidence="2 3">DSM 15283</strain>
    </source>
</reference>
<keyword evidence="1" id="KW-0812">Transmembrane</keyword>
<dbReference type="Proteomes" id="UP000199144">
    <property type="component" value="Unassembled WGS sequence"/>
</dbReference>
<feature type="transmembrane region" description="Helical" evidence="1">
    <location>
        <begin position="96"/>
        <end position="117"/>
    </location>
</feature>
<accession>A0A1I4ML16</accession>
<keyword evidence="3" id="KW-1185">Reference proteome</keyword>
<feature type="transmembrane region" description="Helical" evidence="1">
    <location>
        <begin position="70"/>
        <end position="90"/>
    </location>
</feature>
<dbReference type="RefSeq" id="WP_093093586.1">
    <property type="nucleotide sequence ID" value="NZ_FOTQ01000003.1"/>
</dbReference>